<dbReference type="AlphaFoldDB" id="A0ABD1TMH5"/>
<keyword evidence="2" id="KW-1185">Reference proteome</keyword>
<accession>A0ABD1TMH5</accession>
<sequence>MGFSKTAPTLGGAPGGTKLAWGMSKSVPRRACASREGIIPLIYGVAAAKMGCCHRCIANLLHRATSITLDLFSNSHYPPSPIELQEPSHLPIGWQKSLEFKTGEEKKFLKTKSMSRMNGPKHDVN</sequence>
<gene>
    <name evidence="1" type="ORF">Fot_27850</name>
</gene>
<name>A0ABD1TMH5_9LAMI</name>
<dbReference type="Proteomes" id="UP001604277">
    <property type="component" value="Unassembled WGS sequence"/>
</dbReference>
<protein>
    <submittedName>
        <fullName evidence="1">Uncharacterized protein</fullName>
    </submittedName>
</protein>
<dbReference type="EMBL" id="JBFOLJ010000008">
    <property type="protein sequence ID" value="KAL2513879.1"/>
    <property type="molecule type" value="Genomic_DNA"/>
</dbReference>
<reference evidence="2" key="1">
    <citation type="submission" date="2024-07" db="EMBL/GenBank/DDBJ databases">
        <title>Two chromosome-level genome assemblies of Korean endemic species Abeliophyllum distichum and Forsythia ovata (Oleaceae).</title>
        <authorList>
            <person name="Jang H."/>
        </authorList>
    </citation>
    <scope>NUCLEOTIDE SEQUENCE [LARGE SCALE GENOMIC DNA]</scope>
</reference>
<evidence type="ECO:0000313" key="1">
    <source>
        <dbReference type="EMBL" id="KAL2513879.1"/>
    </source>
</evidence>
<comment type="caution">
    <text evidence="1">The sequence shown here is derived from an EMBL/GenBank/DDBJ whole genome shotgun (WGS) entry which is preliminary data.</text>
</comment>
<proteinExistence type="predicted"/>
<evidence type="ECO:0000313" key="2">
    <source>
        <dbReference type="Proteomes" id="UP001604277"/>
    </source>
</evidence>
<organism evidence="1 2">
    <name type="scientific">Forsythia ovata</name>
    <dbReference type="NCBI Taxonomy" id="205694"/>
    <lineage>
        <taxon>Eukaryota</taxon>
        <taxon>Viridiplantae</taxon>
        <taxon>Streptophyta</taxon>
        <taxon>Embryophyta</taxon>
        <taxon>Tracheophyta</taxon>
        <taxon>Spermatophyta</taxon>
        <taxon>Magnoliopsida</taxon>
        <taxon>eudicotyledons</taxon>
        <taxon>Gunneridae</taxon>
        <taxon>Pentapetalae</taxon>
        <taxon>asterids</taxon>
        <taxon>lamiids</taxon>
        <taxon>Lamiales</taxon>
        <taxon>Oleaceae</taxon>
        <taxon>Forsythieae</taxon>
        <taxon>Forsythia</taxon>
    </lineage>
</organism>